<dbReference type="AlphaFoldDB" id="A0A1G1Y6D3"/>
<reference evidence="6 7" key="1">
    <citation type="journal article" date="2016" name="Nat. Commun.">
        <title>Thousands of microbial genomes shed light on interconnected biogeochemical processes in an aquifer system.</title>
        <authorList>
            <person name="Anantharaman K."/>
            <person name="Brown C.T."/>
            <person name="Hug L.A."/>
            <person name="Sharon I."/>
            <person name="Castelle C.J."/>
            <person name="Probst A.J."/>
            <person name="Thomas B.C."/>
            <person name="Singh A."/>
            <person name="Wilkins M.J."/>
            <person name="Karaoz U."/>
            <person name="Brodie E.L."/>
            <person name="Williams K.H."/>
            <person name="Hubbard S.S."/>
            <person name="Banfield J.F."/>
        </authorList>
    </citation>
    <scope>NUCLEOTIDE SEQUENCE [LARGE SCALE GENOMIC DNA]</scope>
</reference>
<gene>
    <name evidence="6" type="ORF">A3J62_00765</name>
</gene>
<feature type="region of interest" description="Disordered" evidence="5">
    <location>
        <begin position="1"/>
        <end position="21"/>
    </location>
</feature>
<dbReference type="Gene3D" id="2.30.30.790">
    <property type="match status" value="1"/>
</dbReference>
<dbReference type="NCBIfam" id="TIGR01024">
    <property type="entry name" value="rplS_bact"/>
    <property type="match status" value="1"/>
</dbReference>
<comment type="function">
    <text evidence="4">This protein is located at the 30S-50S ribosomal subunit interface and may play a role in the structure and function of the aminoacyl-tRNA binding site.</text>
</comment>
<evidence type="ECO:0000313" key="6">
    <source>
        <dbReference type="EMBL" id="OGY47899.1"/>
    </source>
</evidence>
<evidence type="ECO:0000256" key="5">
    <source>
        <dbReference type="SAM" id="MobiDB-lite"/>
    </source>
</evidence>
<keyword evidence="3 4" id="KW-0687">Ribonucleoprotein</keyword>
<comment type="caution">
    <text evidence="6">The sequence shown here is derived from an EMBL/GenBank/DDBJ whole genome shotgun (WGS) entry which is preliminary data.</text>
</comment>
<sequence>MAEEKKQQKEHGAKKEISKEHLPEIKPGMTIRVYQKITEMGSKGEKERVQIFEGIIIALKGGKRHEATITVRKISEGIGVEKIFPLNSHTIVKIEPVKQAKVKRAKLYYLQNYKKRLKENKIEK</sequence>
<dbReference type="Proteomes" id="UP000178747">
    <property type="component" value="Unassembled WGS sequence"/>
</dbReference>
<accession>A0A1G1Y6D3</accession>
<dbReference type="Pfam" id="PF01245">
    <property type="entry name" value="Ribosomal_L19"/>
    <property type="match status" value="1"/>
</dbReference>
<dbReference type="PANTHER" id="PTHR15680:SF9">
    <property type="entry name" value="LARGE RIBOSOMAL SUBUNIT PROTEIN BL19M"/>
    <property type="match status" value="1"/>
</dbReference>
<evidence type="ECO:0000256" key="3">
    <source>
        <dbReference type="ARBA" id="ARBA00023274"/>
    </source>
</evidence>
<dbReference type="EMBL" id="MHIH01000008">
    <property type="protein sequence ID" value="OGY47899.1"/>
    <property type="molecule type" value="Genomic_DNA"/>
</dbReference>
<organism evidence="6 7">
    <name type="scientific">Candidatus Buchananbacteria bacterium RIFCSPHIGHO2_02_FULL_38_8</name>
    <dbReference type="NCBI Taxonomy" id="1797538"/>
    <lineage>
        <taxon>Bacteria</taxon>
        <taxon>Candidatus Buchananiibacteriota</taxon>
    </lineage>
</organism>
<keyword evidence="2 6" id="KW-0689">Ribosomal protein</keyword>
<dbReference type="SUPFAM" id="SSF50104">
    <property type="entry name" value="Translation proteins SH3-like domain"/>
    <property type="match status" value="1"/>
</dbReference>
<dbReference type="GO" id="GO:0022625">
    <property type="term" value="C:cytosolic large ribosomal subunit"/>
    <property type="evidence" value="ECO:0007669"/>
    <property type="project" value="TreeGrafter"/>
</dbReference>
<evidence type="ECO:0000256" key="4">
    <source>
        <dbReference type="RuleBase" id="RU000559"/>
    </source>
</evidence>
<proteinExistence type="inferred from homology"/>
<dbReference type="GO" id="GO:0003735">
    <property type="term" value="F:structural constituent of ribosome"/>
    <property type="evidence" value="ECO:0007669"/>
    <property type="project" value="InterPro"/>
</dbReference>
<dbReference type="PANTHER" id="PTHR15680">
    <property type="entry name" value="RIBOSOMAL PROTEIN L19"/>
    <property type="match status" value="1"/>
</dbReference>
<dbReference type="PIRSF" id="PIRSF002191">
    <property type="entry name" value="Ribosomal_L19"/>
    <property type="match status" value="1"/>
</dbReference>
<dbReference type="InterPro" id="IPR001857">
    <property type="entry name" value="Ribosomal_bL19"/>
</dbReference>
<evidence type="ECO:0000256" key="2">
    <source>
        <dbReference type="ARBA" id="ARBA00022980"/>
    </source>
</evidence>
<evidence type="ECO:0000313" key="7">
    <source>
        <dbReference type="Proteomes" id="UP000178747"/>
    </source>
</evidence>
<dbReference type="GO" id="GO:0006412">
    <property type="term" value="P:translation"/>
    <property type="evidence" value="ECO:0007669"/>
    <property type="project" value="InterPro"/>
</dbReference>
<comment type="similarity">
    <text evidence="1 4">Belongs to the bacterial ribosomal protein bL19 family.</text>
</comment>
<dbReference type="InterPro" id="IPR038657">
    <property type="entry name" value="Ribosomal_bL19_sf"/>
</dbReference>
<evidence type="ECO:0000256" key="1">
    <source>
        <dbReference type="ARBA" id="ARBA00005781"/>
    </source>
</evidence>
<dbReference type="PRINTS" id="PR00061">
    <property type="entry name" value="RIBOSOMALL19"/>
</dbReference>
<protein>
    <recommendedName>
        <fullName evidence="4">50S ribosomal protein L19</fullName>
    </recommendedName>
</protein>
<dbReference type="InterPro" id="IPR008991">
    <property type="entry name" value="Translation_prot_SH3-like_sf"/>
</dbReference>
<name>A0A1G1Y6D3_9BACT</name>